<dbReference type="EMBL" id="BAAAVM010000057">
    <property type="protein sequence ID" value="GAA3150567.1"/>
    <property type="molecule type" value="Genomic_DNA"/>
</dbReference>
<comment type="caution">
    <text evidence="8">The sequence shown here is derived from an EMBL/GenBank/DDBJ whole genome shotgun (WGS) entry which is preliminary data.</text>
</comment>
<dbReference type="SUPFAM" id="SSF52151">
    <property type="entry name" value="FabD/lysophospholipase-like"/>
    <property type="match status" value="1"/>
</dbReference>
<dbReference type="Pfam" id="PF02801">
    <property type="entry name" value="Ketoacyl-synt_C"/>
    <property type="match status" value="1"/>
</dbReference>
<dbReference type="Pfam" id="PF22621">
    <property type="entry name" value="CurL-like_PKS_C"/>
    <property type="match status" value="1"/>
</dbReference>
<dbReference type="InterPro" id="IPR009081">
    <property type="entry name" value="PP-bd_ACP"/>
</dbReference>
<organism evidence="8 9">
    <name type="scientific">Streptomyces rameus</name>
    <dbReference type="NCBI Taxonomy" id="68261"/>
    <lineage>
        <taxon>Bacteria</taxon>
        <taxon>Bacillati</taxon>
        <taxon>Actinomycetota</taxon>
        <taxon>Actinomycetes</taxon>
        <taxon>Kitasatosporales</taxon>
        <taxon>Streptomycetaceae</taxon>
        <taxon>Streptomyces</taxon>
    </lineage>
</organism>
<dbReference type="Pfam" id="PF16197">
    <property type="entry name" value="KAsynt_C_assoc"/>
    <property type="match status" value="1"/>
</dbReference>
<proteinExistence type="predicted"/>
<evidence type="ECO:0000256" key="3">
    <source>
        <dbReference type="ARBA" id="ARBA00022679"/>
    </source>
</evidence>
<evidence type="ECO:0000259" key="7">
    <source>
        <dbReference type="PROSITE" id="PS52004"/>
    </source>
</evidence>
<dbReference type="CDD" id="cd00833">
    <property type="entry name" value="PKS"/>
    <property type="match status" value="1"/>
</dbReference>
<dbReference type="InterPro" id="IPR014031">
    <property type="entry name" value="Ketoacyl_synth_C"/>
</dbReference>
<dbReference type="SMART" id="SM00823">
    <property type="entry name" value="PKS_PP"/>
    <property type="match status" value="1"/>
</dbReference>
<dbReference type="PROSITE" id="PS50075">
    <property type="entry name" value="CARRIER"/>
    <property type="match status" value="1"/>
</dbReference>
<dbReference type="InterPro" id="IPR014043">
    <property type="entry name" value="Acyl_transferase_dom"/>
</dbReference>
<keyword evidence="2" id="KW-0597">Phosphoprotein</keyword>
<dbReference type="InterPro" id="IPR016039">
    <property type="entry name" value="Thiolase-like"/>
</dbReference>
<dbReference type="Pfam" id="PF00109">
    <property type="entry name" value="ketoacyl-synt"/>
    <property type="match status" value="1"/>
</dbReference>
<dbReference type="SMART" id="SM01294">
    <property type="entry name" value="PKS_PP_betabranch"/>
    <property type="match status" value="1"/>
</dbReference>
<dbReference type="InterPro" id="IPR014030">
    <property type="entry name" value="Ketoacyl_synth_N"/>
</dbReference>
<dbReference type="SMART" id="SM00827">
    <property type="entry name" value="PKS_AT"/>
    <property type="match status" value="1"/>
</dbReference>
<dbReference type="InterPro" id="IPR016036">
    <property type="entry name" value="Malonyl_transacylase_ACP-bd"/>
</dbReference>
<keyword evidence="9" id="KW-1185">Reference proteome</keyword>
<evidence type="ECO:0000256" key="2">
    <source>
        <dbReference type="ARBA" id="ARBA00022553"/>
    </source>
</evidence>
<evidence type="ECO:0000259" key="6">
    <source>
        <dbReference type="PROSITE" id="PS50075"/>
    </source>
</evidence>
<dbReference type="InterPro" id="IPR032821">
    <property type="entry name" value="PKS_assoc"/>
</dbReference>
<sequence>MRRITSSGPSAASAIAVVGYSCRLPGAPDPDAFWELLENSRSAVSEAPENRWERSEPISDDIRTGGFLDAVDLFDADFFGISPREAAAMDPQQRLLLELGWEAVEHAGIPPAVLAGTRTGVFVGAALDDYAALTARRGPAGIGRHSLTGTLRSLIANRLSHVLGLRGPSMTVDTGQSSSLVAVHLACESLRGGESGIALAGGVNLNVLADSTLRVARFGALSPDGRCHTFDARANGYVRGEGGGLVLLKPLETALADGDRVRCVILGSAVGHDGAGEGLVVPNGEAQQDVVRAACEAAGVSPADLQYVELHGTGTRVGDRVEATALGTAVGAARPPAAPLLVGSAKTNVGHLEGAAGIVGLLKTALSVEHRALPASLNFERPHPDVPLADLNLSVVRTPRPWPAPEGRLLAGVSSFGLGGTNCHVIVASPESATATDGAPVPEPAPALEPVPEPAPAPVLEPAPAPAPETTPVPRPRSALDAGSDAGPAIAPDTASDAAPDAAPGPRAPRPLLWLVSGRGQAALRGQARRLLEFAAARPELDAAAVGRTLATRRTAFSHRAAVLAADAGELRTGLAALRDGVPAAHVTTGVETPGRVALVFPGQGAQWPGMATELLATEPVFAARLAECADALAPHVDWSPMDLLRAGDRPDPALWERVDVIQPLLFAVMVALAALWRSAGVRPDAVAGHSQGEIAAACVAGALSLEDAALLVTRRSRAVSALSGRGGMLAVAQSHEEVAGRLRGDGRLDIAVVNGPGACVVSGARDALDELHEALREAGVEARRVAVDYASHSRQVEEIREPLLAALAGVRPARGTVPLYSTVTGTALDPTELTSEYWYRNLRHTVRFDLAVQALLAAGHHAFIEVSPHPVLLAGLRDTLGGTGRRAFAVGTLRRGDGGPARFLGSLAEAHNHGVTVDWDAVLAPAGPVDLPTYAFQRERHWLDGPQPADEPFVPGPAAPAAREPAPGAVPVAELRRRVPELVTGHAAAVLGRSPASLPLDRPLRALGFDSLGLTELFRRLGQDLGLRLPTAIGYDHPTVEALVRYLGSLLDDTPEDPGVTLLDRLDAVSAELTSGELDETVRRQALARLRTLVRRCDEERAPADDLTAAILAATPEEILGLIDSRGES</sequence>
<evidence type="ECO:0000256" key="5">
    <source>
        <dbReference type="SAM" id="MobiDB-lite"/>
    </source>
</evidence>
<feature type="domain" description="Carrier" evidence="6">
    <location>
        <begin position="974"/>
        <end position="1052"/>
    </location>
</feature>
<dbReference type="Gene3D" id="3.40.366.10">
    <property type="entry name" value="Malonyl-Coenzyme A Acyl Carrier Protein, domain 2"/>
    <property type="match status" value="1"/>
</dbReference>
<dbReference type="PANTHER" id="PTHR43775:SF37">
    <property type="entry name" value="SI:DKEY-61P9.11"/>
    <property type="match status" value="1"/>
</dbReference>
<dbReference type="InterPro" id="IPR016035">
    <property type="entry name" value="Acyl_Trfase/lysoPLipase"/>
</dbReference>
<protein>
    <submittedName>
        <fullName evidence="8">Uncharacterized protein</fullName>
    </submittedName>
</protein>
<dbReference type="Gene3D" id="3.40.47.10">
    <property type="match status" value="1"/>
</dbReference>
<keyword evidence="4" id="KW-0045">Antibiotic biosynthesis</keyword>
<dbReference type="SUPFAM" id="SSF47336">
    <property type="entry name" value="ACP-like"/>
    <property type="match status" value="1"/>
</dbReference>
<evidence type="ECO:0000313" key="9">
    <source>
        <dbReference type="Proteomes" id="UP001500893"/>
    </source>
</evidence>
<dbReference type="SUPFAM" id="SSF55048">
    <property type="entry name" value="Probable ACP-binding domain of malonyl-CoA ACP transacylase"/>
    <property type="match status" value="1"/>
</dbReference>
<dbReference type="InterPro" id="IPR050091">
    <property type="entry name" value="PKS_NRPS_Biosynth_Enz"/>
</dbReference>
<dbReference type="InterPro" id="IPR020806">
    <property type="entry name" value="PKS_PP-bd"/>
</dbReference>
<feature type="compositionally biased region" description="Low complexity" evidence="5">
    <location>
        <begin position="488"/>
        <end position="505"/>
    </location>
</feature>
<name>A0ABP6NJI3_9ACTN</name>
<evidence type="ECO:0000256" key="1">
    <source>
        <dbReference type="ARBA" id="ARBA00022450"/>
    </source>
</evidence>
<accession>A0ABP6NJI3</accession>
<dbReference type="PROSITE" id="PS51257">
    <property type="entry name" value="PROKAR_LIPOPROTEIN"/>
    <property type="match status" value="1"/>
</dbReference>
<dbReference type="Proteomes" id="UP001500893">
    <property type="component" value="Unassembled WGS sequence"/>
</dbReference>
<feature type="compositionally biased region" description="Pro residues" evidence="5">
    <location>
        <begin position="441"/>
        <end position="475"/>
    </location>
</feature>
<feature type="domain" description="Ketosynthase family 3 (KS3)" evidence="7">
    <location>
        <begin position="12"/>
        <end position="429"/>
    </location>
</feature>
<dbReference type="Pfam" id="PF00698">
    <property type="entry name" value="Acyl_transf_1"/>
    <property type="match status" value="1"/>
</dbReference>
<evidence type="ECO:0000256" key="4">
    <source>
        <dbReference type="ARBA" id="ARBA00023194"/>
    </source>
</evidence>
<dbReference type="Pfam" id="PF00550">
    <property type="entry name" value="PP-binding"/>
    <property type="match status" value="1"/>
</dbReference>
<dbReference type="SMART" id="SM00825">
    <property type="entry name" value="PKS_KS"/>
    <property type="match status" value="1"/>
</dbReference>
<keyword evidence="3" id="KW-0808">Transferase</keyword>
<dbReference type="Gene3D" id="3.30.70.3290">
    <property type="match status" value="1"/>
</dbReference>
<keyword evidence="1" id="KW-0596">Phosphopantetheine</keyword>
<evidence type="ECO:0000313" key="8">
    <source>
        <dbReference type="EMBL" id="GAA3150567.1"/>
    </source>
</evidence>
<reference evidence="9" key="1">
    <citation type="journal article" date="2019" name="Int. J. Syst. Evol. Microbiol.">
        <title>The Global Catalogue of Microorganisms (GCM) 10K type strain sequencing project: providing services to taxonomists for standard genome sequencing and annotation.</title>
        <authorList>
            <consortium name="The Broad Institute Genomics Platform"/>
            <consortium name="The Broad Institute Genome Sequencing Center for Infectious Disease"/>
            <person name="Wu L."/>
            <person name="Ma J."/>
        </authorList>
    </citation>
    <scope>NUCLEOTIDE SEQUENCE [LARGE SCALE GENOMIC DNA]</scope>
    <source>
        <strain evidence="9">JCM 11574</strain>
    </source>
</reference>
<dbReference type="InterPro" id="IPR036736">
    <property type="entry name" value="ACP-like_sf"/>
</dbReference>
<gene>
    <name evidence="8" type="ORF">GCM10010521_42790</name>
</gene>
<dbReference type="InterPro" id="IPR001227">
    <property type="entry name" value="Ac_transferase_dom_sf"/>
</dbReference>
<dbReference type="PANTHER" id="PTHR43775">
    <property type="entry name" value="FATTY ACID SYNTHASE"/>
    <property type="match status" value="1"/>
</dbReference>
<feature type="region of interest" description="Disordered" evidence="5">
    <location>
        <begin position="434"/>
        <end position="506"/>
    </location>
</feature>
<dbReference type="PROSITE" id="PS52004">
    <property type="entry name" value="KS3_2"/>
    <property type="match status" value="1"/>
</dbReference>
<dbReference type="Gene3D" id="1.10.1200.10">
    <property type="entry name" value="ACP-like"/>
    <property type="match status" value="1"/>
</dbReference>
<dbReference type="RefSeq" id="WP_345054367.1">
    <property type="nucleotide sequence ID" value="NZ_BAAAVM010000057.1"/>
</dbReference>
<dbReference type="InterPro" id="IPR020841">
    <property type="entry name" value="PKS_Beta-ketoAc_synthase_dom"/>
</dbReference>
<dbReference type="SUPFAM" id="SSF53901">
    <property type="entry name" value="Thiolase-like"/>
    <property type="match status" value="1"/>
</dbReference>